<protein>
    <submittedName>
        <fullName evidence="1">Uncharacterized protein</fullName>
    </submittedName>
</protein>
<evidence type="ECO:0000313" key="1">
    <source>
        <dbReference type="EMBL" id="PKE57278.1"/>
    </source>
</evidence>
<reference evidence="1" key="1">
    <citation type="submission" date="2017-12" db="EMBL/GenBank/DDBJ databases">
        <title>Genomics of Macrococcus caseolyticus.</title>
        <authorList>
            <person name="MacFadyen A.C."/>
            <person name="Paterson G.K."/>
        </authorList>
    </citation>
    <scope>NUCLEOTIDE SEQUENCE</scope>
    <source>
        <strain evidence="1">5459_5_49</strain>
    </source>
</reference>
<dbReference type="Proteomes" id="UP000233606">
    <property type="component" value="Unassembled WGS sequence"/>
</dbReference>
<proteinExistence type="predicted"/>
<gene>
    <name evidence="1" type="ORF">CW682_01315</name>
</gene>
<organism evidence="1 2">
    <name type="scientific">Macrococcoides caseolyticum</name>
    <dbReference type="NCBI Taxonomy" id="69966"/>
    <lineage>
        <taxon>Bacteria</taxon>
        <taxon>Bacillati</taxon>
        <taxon>Bacillota</taxon>
        <taxon>Bacilli</taxon>
        <taxon>Bacillales</taxon>
        <taxon>Staphylococcaceae</taxon>
        <taxon>Macrococcoides</taxon>
    </lineage>
</organism>
<comment type="caution">
    <text evidence="1">The sequence shown here is derived from an EMBL/GenBank/DDBJ whole genome shotgun (WGS) entry which is preliminary data.</text>
</comment>
<evidence type="ECO:0000313" key="2">
    <source>
        <dbReference type="Proteomes" id="UP000233606"/>
    </source>
</evidence>
<dbReference type="EMBL" id="PIWU01000002">
    <property type="protein sequence ID" value="PKE57278.1"/>
    <property type="molecule type" value="Genomic_DNA"/>
</dbReference>
<sequence>MNREFLRGLGVTEDIIPQIINQHHDTMRPLKEKADEVEALQSQVDTLNSEIKNRDDELNSVREKAKGNEELLKELDDVKKQRDQRAEENEKLQLNNAIEVEALKEGVVDTKAFLKLIDTSTVKRKEDGAFDGIKELFETSKESMPYLFASQKPKGYTPPEGGNPTLSKQDFDAMSYADKEKLYQENPEVFKQLSK</sequence>
<keyword evidence="2" id="KW-1185">Reference proteome</keyword>
<accession>A0ACC9MV79</accession>
<name>A0ACC9MV79_9STAP</name>